<evidence type="ECO:0000256" key="11">
    <source>
        <dbReference type="ARBA" id="ARBA00023180"/>
    </source>
</evidence>
<feature type="chain" id="PRO_5013782397" description="Phytocyanin domain-containing protein" evidence="12">
    <location>
        <begin position="22"/>
        <end position="200"/>
    </location>
</feature>
<reference evidence="15" key="1">
    <citation type="journal article" date="2018" name="Gigascience">
        <title>Genome assembly of the Pink Ipe (Handroanthus impetiginosus, Bignoniaceae), a highly valued, ecologically keystone Neotropical timber forest tree.</title>
        <authorList>
            <person name="Silva-Junior O.B."/>
            <person name="Grattapaglia D."/>
            <person name="Novaes E."/>
            <person name="Collevatti R.G."/>
        </authorList>
    </citation>
    <scope>NUCLEOTIDE SEQUENCE [LARGE SCALE GENOMIC DNA]</scope>
    <source>
        <strain evidence="15">cv. UFG-1</strain>
    </source>
</reference>
<keyword evidence="6" id="KW-0249">Electron transport</keyword>
<evidence type="ECO:0000256" key="1">
    <source>
        <dbReference type="ARBA" id="ARBA00004479"/>
    </source>
</evidence>
<keyword evidence="9" id="KW-0472">Membrane</keyword>
<evidence type="ECO:0000256" key="10">
    <source>
        <dbReference type="ARBA" id="ARBA00023157"/>
    </source>
</evidence>
<keyword evidence="4" id="KW-0479">Metal-binding</keyword>
<dbReference type="AlphaFoldDB" id="A0A2G9HLU4"/>
<feature type="domain" description="Phytocyanin" evidence="13">
    <location>
        <begin position="61"/>
        <end position="161"/>
    </location>
</feature>
<evidence type="ECO:0000313" key="15">
    <source>
        <dbReference type="Proteomes" id="UP000231279"/>
    </source>
</evidence>
<proteinExistence type="predicted"/>
<keyword evidence="15" id="KW-1185">Reference proteome</keyword>
<dbReference type="InterPro" id="IPR003245">
    <property type="entry name" value="Phytocyanin_dom"/>
</dbReference>
<keyword evidence="8" id="KW-0186">Copper</keyword>
<dbReference type="InterPro" id="IPR039391">
    <property type="entry name" value="Phytocyanin-like"/>
</dbReference>
<dbReference type="CDD" id="cd04216">
    <property type="entry name" value="Phytocyanin"/>
    <property type="match status" value="1"/>
</dbReference>
<evidence type="ECO:0000256" key="8">
    <source>
        <dbReference type="ARBA" id="ARBA00023008"/>
    </source>
</evidence>
<keyword evidence="2" id="KW-0813">Transport</keyword>
<dbReference type="Proteomes" id="UP000231279">
    <property type="component" value="Unassembled WGS sequence"/>
</dbReference>
<dbReference type="EMBL" id="NKXS01001479">
    <property type="protein sequence ID" value="PIN18280.1"/>
    <property type="molecule type" value="Genomic_DNA"/>
</dbReference>
<dbReference type="GO" id="GO:0009610">
    <property type="term" value="P:response to symbiotic fungus"/>
    <property type="evidence" value="ECO:0007669"/>
    <property type="project" value="UniProtKB-ARBA"/>
</dbReference>
<evidence type="ECO:0000256" key="3">
    <source>
        <dbReference type="ARBA" id="ARBA00022692"/>
    </source>
</evidence>
<sequence>MAFRAFLIAIFIAAAVAPALATDYMVGDDKGWASGVNYTEWAQGKDFRVGDTLSIAPALATDYIIGDNAFWTLGVNYTVWTEGKDFRVGDTLMFMYKPGSHNVLSVNGDDFEKCTSSNVSAVPLMSGHDVIPLTSPGKKWYICDIGDHCSRGMKLVITVSAAEGPIPSPTPGTSPAVEVSPWRSCAWMVAMMAVYRMIMA</sequence>
<dbReference type="FunFam" id="2.60.40.420:FF:000067">
    <property type="entry name" value="Cupredoxin superfamily protein"/>
    <property type="match status" value="1"/>
</dbReference>
<evidence type="ECO:0000256" key="7">
    <source>
        <dbReference type="ARBA" id="ARBA00022989"/>
    </source>
</evidence>
<keyword evidence="10" id="KW-1015">Disulfide bond</keyword>
<dbReference type="InterPro" id="IPR008972">
    <property type="entry name" value="Cupredoxin"/>
</dbReference>
<evidence type="ECO:0000256" key="5">
    <source>
        <dbReference type="ARBA" id="ARBA00022729"/>
    </source>
</evidence>
<evidence type="ECO:0000256" key="9">
    <source>
        <dbReference type="ARBA" id="ARBA00023136"/>
    </source>
</evidence>
<dbReference type="GO" id="GO:0046872">
    <property type="term" value="F:metal ion binding"/>
    <property type="evidence" value="ECO:0007669"/>
    <property type="project" value="UniProtKB-KW"/>
</dbReference>
<feature type="signal peptide" evidence="12">
    <location>
        <begin position="1"/>
        <end position="21"/>
    </location>
</feature>
<accession>A0A2G9HLU4</accession>
<dbReference type="PROSITE" id="PS51485">
    <property type="entry name" value="PHYTOCYANIN"/>
    <property type="match status" value="1"/>
</dbReference>
<keyword evidence="5 12" id="KW-0732">Signal</keyword>
<name>A0A2G9HLU4_9LAMI</name>
<organism evidence="14 15">
    <name type="scientific">Handroanthus impetiginosus</name>
    <dbReference type="NCBI Taxonomy" id="429701"/>
    <lineage>
        <taxon>Eukaryota</taxon>
        <taxon>Viridiplantae</taxon>
        <taxon>Streptophyta</taxon>
        <taxon>Embryophyta</taxon>
        <taxon>Tracheophyta</taxon>
        <taxon>Spermatophyta</taxon>
        <taxon>Magnoliopsida</taxon>
        <taxon>eudicotyledons</taxon>
        <taxon>Gunneridae</taxon>
        <taxon>Pentapetalae</taxon>
        <taxon>asterids</taxon>
        <taxon>lamiids</taxon>
        <taxon>Lamiales</taxon>
        <taxon>Bignoniaceae</taxon>
        <taxon>Crescentiina</taxon>
        <taxon>Tabebuia alliance</taxon>
        <taxon>Handroanthus</taxon>
    </lineage>
</organism>
<dbReference type="PANTHER" id="PTHR33021">
    <property type="entry name" value="BLUE COPPER PROTEIN"/>
    <property type="match status" value="1"/>
</dbReference>
<keyword evidence="11" id="KW-0325">Glycoprotein</keyword>
<gene>
    <name evidence="14" type="ORF">CDL12_09050</name>
</gene>
<dbReference type="PANTHER" id="PTHR33021:SF533">
    <property type="entry name" value="PHYTOCYANIN DOMAIN-CONTAINING PROTEIN"/>
    <property type="match status" value="1"/>
</dbReference>
<evidence type="ECO:0000256" key="6">
    <source>
        <dbReference type="ARBA" id="ARBA00022982"/>
    </source>
</evidence>
<evidence type="ECO:0000313" key="14">
    <source>
        <dbReference type="EMBL" id="PIN18280.1"/>
    </source>
</evidence>
<comment type="subcellular location">
    <subcellularLocation>
        <location evidence="1">Membrane</location>
        <topology evidence="1">Single-pass type I membrane protein</topology>
    </subcellularLocation>
</comment>
<dbReference type="Pfam" id="PF02298">
    <property type="entry name" value="Cu_bind_like"/>
    <property type="match status" value="2"/>
</dbReference>
<evidence type="ECO:0000256" key="12">
    <source>
        <dbReference type="SAM" id="SignalP"/>
    </source>
</evidence>
<evidence type="ECO:0000256" key="2">
    <source>
        <dbReference type="ARBA" id="ARBA00022448"/>
    </source>
</evidence>
<keyword evidence="7" id="KW-1133">Transmembrane helix</keyword>
<keyword evidence="3" id="KW-0812">Transmembrane</keyword>
<evidence type="ECO:0000259" key="13">
    <source>
        <dbReference type="PROSITE" id="PS51485"/>
    </source>
</evidence>
<dbReference type="GO" id="GO:0009055">
    <property type="term" value="F:electron transfer activity"/>
    <property type="evidence" value="ECO:0007669"/>
    <property type="project" value="InterPro"/>
</dbReference>
<comment type="caution">
    <text evidence="14">The sequence shown here is derived from an EMBL/GenBank/DDBJ whole genome shotgun (WGS) entry which is preliminary data.</text>
</comment>
<dbReference type="GO" id="GO:0005886">
    <property type="term" value="C:plasma membrane"/>
    <property type="evidence" value="ECO:0007669"/>
    <property type="project" value="TreeGrafter"/>
</dbReference>
<dbReference type="STRING" id="429701.A0A2G9HLU4"/>
<dbReference type="SUPFAM" id="SSF49503">
    <property type="entry name" value="Cupredoxins"/>
    <property type="match status" value="2"/>
</dbReference>
<protein>
    <recommendedName>
        <fullName evidence="13">Phytocyanin domain-containing protein</fullName>
    </recommendedName>
</protein>
<evidence type="ECO:0000256" key="4">
    <source>
        <dbReference type="ARBA" id="ARBA00022723"/>
    </source>
</evidence>
<dbReference type="Gene3D" id="2.60.40.420">
    <property type="entry name" value="Cupredoxins - blue copper proteins"/>
    <property type="match status" value="2"/>
</dbReference>
<dbReference type="OrthoDB" id="912310at2759"/>